<dbReference type="PANTHER" id="PTHR44899:SF3">
    <property type="entry name" value="SERINE_THREONINE-PROTEIN KINASE NEK1"/>
    <property type="match status" value="1"/>
</dbReference>
<dbReference type="FunFam" id="3.30.200.20:FF:000097">
    <property type="entry name" value="Probable serine/threonine-protein kinase nek1"/>
    <property type="match status" value="1"/>
</dbReference>
<comment type="catalytic activity">
    <reaction evidence="8">
        <text>L-threonyl-[protein] + ATP = O-phospho-L-threonyl-[protein] + ADP + H(+)</text>
        <dbReference type="Rhea" id="RHEA:46608"/>
        <dbReference type="Rhea" id="RHEA-COMP:11060"/>
        <dbReference type="Rhea" id="RHEA-COMP:11605"/>
        <dbReference type="ChEBI" id="CHEBI:15378"/>
        <dbReference type="ChEBI" id="CHEBI:30013"/>
        <dbReference type="ChEBI" id="CHEBI:30616"/>
        <dbReference type="ChEBI" id="CHEBI:61977"/>
        <dbReference type="ChEBI" id="CHEBI:456216"/>
        <dbReference type="EC" id="2.7.11.1"/>
    </reaction>
</comment>
<evidence type="ECO:0000256" key="7">
    <source>
        <dbReference type="ARBA" id="ARBA00022840"/>
    </source>
</evidence>
<evidence type="ECO:0000256" key="4">
    <source>
        <dbReference type="ARBA" id="ARBA00022679"/>
    </source>
</evidence>
<dbReference type="InterPro" id="IPR051131">
    <property type="entry name" value="NEK_Ser/Thr_kinase_NIMA"/>
</dbReference>
<dbReference type="Gene3D" id="1.10.510.10">
    <property type="entry name" value="Transferase(Phosphotransferase) domain 1"/>
    <property type="match status" value="1"/>
</dbReference>
<evidence type="ECO:0000313" key="11">
    <source>
        <dbReference type="EMBL" id="OQR81880.1"/>
    </source>
</evidence>
<reference evidence="11 12" key="1">
    <citation type="journal article" date="2014" name="Genome Biol. Evol.">
        <title>The secreted proteins of Achlya hypogyna and Thraustotheca clavata identify the ancestral oomycete secretome and reveal gene acquisitions by horizontal gene transfer.</title>
        <authorList>
            <person name="Misner I."/>
            <person name="Blouin N."/>
            <person name="Leonard G."/>
            <person name="Richards T.A."/>
            <person name="Lane C.E."/>
        </authorList>
    </citation>
    <scope>NUCLEOTIDE SEQUENCE [LARGE SCALE GENOMIC DNA]</scope>
    <source>
        <strain evidence="11 12">ATCC 34112</strain>
    </source>
</reference>
<protein>
    <recommendedName>
        <fullName evidence="2">non-specific serine/threonine protein kinase</fullName>
        <ecNumber evidence="2">2.7.11.1</ecNumber>
    </recommendedName>
</protein>
<dbReference type="PIRSF" id="PIRSF000654">
    <property type="entry name" value="Integrin-linked_kinase"/>
    <property type="match status" value="1"/>
</dbReference>
<organism evidence="11 12">
    <name type="scientific">Thraustotheca clavata</name>
    <dbReference type="NCBI Taxonomy" id="74557"/>
    <lineage>
        <taxon>Eukaryota</taxon>
        <taxon>Sar</taxon>
        <taxon>Stramenopiles</taxon>
        <taxon>Oomycota</taxon>
        <taxon>Saprolegniomycetes</taxon>
        <taxon>Saprolegniales</taxon>
        <taxon>Achlyaceae</taxon>
        <taxon>Thraustotheca</taxon>
    </lineage>
</organism>
<dbReference type="Proteomes" id="UP000243217">
    <property type="component" value="Unassembled WGS sequence"/>
</dbReference>
<dbReference type="InterPro" id="IPR008271">
    <property type="entry name" value="Ser/Thr_kinase_AS"/>
</dbReference>
<evidence type="ECO:0000256" key="6">
    <source>
        <dbReference type="ARBA" id="ARBA00022777"/>
    </source>
</evidence>
<dbReference type="SMART" id="SM00220">
    <property type="entry name" value="S_TKc"/>
    <property type="match status" value="1"/>
</dbReference>
<dbReference type="GO" id="GO:0004674">
    <property type="term" value="F:protein serine/threonine kinase activity"/>
    <property type="evidence" value="ECO:0007669"/>
    <property type="project" value="UniProtKB-KW"/>
</dbReference>
<dbReference type="OrthoDB" id="248923at2759"/>
<name>A0A1V9Y824_9STRA</name>
<keyword evidence="12" id="KW-1185">Reference proteome</keyword>
<dbReference type="STRING" id="74557.A0A1V9Y824"/>
<gene>
    <name evidence="11" type="ORF">THRCLA_23284</name>
</gene>
<evidence type="ECO:0000256" key="3">
    <source>
        <dbReference type="ARBA" id="ARBA00022527"/>
    </source>
</evidence>
<evidence type="ECO:0000256" key="5">
    <source>
        <dbReference type="ARBA" id="ARBA00022741"/>
    </source>
</evidence>
<evidence type="ECO:0000256" key="1">
    <source>
        <dbReference type="ARBA" id="ARBA00010886"/>
    </source>
</evidence>
<evidence type="ECO:0000259" key="10">
    <source>
        <dbReference type="PROSITE" id="PS50011"/>
    </source>
</evidence>
<dbReference type="EMBL" id="JNBS01004877">
    <property type="protein sequence ID" value="OQR81880.1"/>
    <property type="molecule type" value="Genomic_DNA"/>
</dbReference>
<dbReference type="PROSITE" id="PS00108">
    <property type="entry name" value="PROTEIN_KINASE_ST"/>
    <property type="match status" value="1"/>
</dbReference>
<dbReference type="InterPro" id="IPR000719">
    <property type="entry name" value="Prot_kinase_dom"/>
</dbReference>
<dbReference type="InterPro" id="IPR011009">
    <property type="entry name" value="Kinase-like_dom_sf"/>
</dbReference>
<evidence type="ECO:0000256" key="2">
    <source>
        <dbReference type="ARBA" id="ARBA00012513"/>
    </source>
</evidence>
<keyword evidence="6 11" id="KW-0418">Kinase</keyword>
<keyword evidence="5" id="KW-0547">Nucleotide-binding</keyword>
<dbReference type="PANTHER" id="PTHR44899">
    <property type="entry name" value="CAMK FAMILY PROTEIN KINASE"/>
    <property type="match status" value="1"/>
</dbReference>
<feature type="domain" description="Protein kinase" evidence="10">
    <location>
        <begin position="4"/>
        <end position="246"/>
    </location>
</feature>
<dbReference type="SUPFAM" id="SSF56112">
    <property type="entry name" value="Protein kinase-like (PK-like)"/>
    <property type="match status" value="1"/>
</dbReference>
<proteinExistence type="inferred from homology"/>
<evidence type="ECO:0000256" key="9">
    <source>
        <dbReference type="ARBA" id="ARBA00048679"/>
    </source>
</evidence>
<evidence type="ECO:0000256" key="8">
    <source>
        <dbReference type="ARBA" id="ARBA00047899"/>
    </source>
</evidence>
<sequence length="246" mass="28124">MIAYDQIQALGNGVYGDIYKCKRRSDNEIVCVKQIDVKDMSIDQRIACWNEVKVSEHLKHPNIIAYHEAFTDNDVFAIVMEYCDGGDLNEWIYNNHHEATEDKILFIFVQIAFGIHYLHTKHKILHRDLKPKNIFVCENGRIVLGDFGIAKSLDTSSGLAQSLIGSPAYMSPEIFEGKMYGYKADVWSLGCILYELLTSRCPFRASSYPALVHKITQGDYEELNPITFRLPVSNNHLLYLEVLLDV</sequence>
<keyword evidence="4" id="KW-0808">Transferase</keyword>
<dbReference type="PROSITE" id="PS50011">
    <property type="entry name" value="PROTEIN_KINASE_DOM"/>
    <property type="match status" value="1"/>
</dbReference>
<comment type="catalytic activity">
    <reaction evidence="9">
        <text>L-seryl-[protein] + ATP = O-phospho-L-seryl-[protein] + ADP + H(+)</text>
        <dbReference type="Rhea" id="RHEA:17989"/>
        <dbReference type="Rhea" id="RHEA-COMP:9863"/>
        <dbReference type="Rhea" id="RHEA-COMP:11604"/>
        <dbReference type="ChEBI" id="CHEBI:15378"/>
        <dbReference type="ChEBI" id="CHEBI:29999"/>
        <dbReference type="ChEBI" id="CHEBI:30616"/>
        <dbReference type="ChEBI" id="CHEBI:83421"/>
        <dbReference type="ChEBI" id="CHEBI:456216"/>
        <dbReference type="EC" id="2.7.11.1"/>
    </reaction>
</comment>
<dbReference type="AlphaFoldDB" id="A0A1V9Y824"/>
<dbReference type="EC" id="2.7.11.1" evidence="2"/>
<keyword evidence="3" id="KW-0723">Serine/threonine-protein kinase</keyword>
<dbReference type="GO" id="GO:0005524">
    <property type="term" value="F:ATP binding"/>
    <property type="evidence" value="ECO:0007669"/>
    <property type="project" value="UniProtKB-KW"/>
</dbReference>
<evidence type="ECO:0000313" key="12">
    <source>
        <dbReference type="Proteomes" id="UP000243217"/>
    </source>
</evidence>
<dbReference type="Pfam" id="PF00069">
    <property type="entry name" value="Pkinase"/>
    <property type="match status" value="1"/>
</dbReference>
<accession>A0A1V9Y824</accession>
<keyword evidence="7" id="KW-0067">ATP-binding</keyword>
<comment type="caution">
    <text evidence="11">The sequence shown here is derived from an EMBL/GenBank/DDBJ whole genome shotgun (WGS) entry which is preliminary data.</text>
</comment>
<comment type="similarity">
    <text evidence="1">Belongs to the protein kinase superfamily. NEK Ser/Thr protein kinase family. NIMA subfamily.</text>
</comment>